<proteinExistence type="inferred from homology"/>
<keyword evidence="15" id="KW-1185">Reference proteome</keyword>
<evidence type="ECO:0000256" key="4">
    <source>
        <dbReference type="ARBA" id="ARBA00022496"/>
    </source>
</evidence>
<evidence type="ECO:0000256" key="9">
    <source>
        <dbReference type="ARBA" id="ARBA00023237"/>
    </source>
</evidence>
<name>A0A4R7D1R9_9SPHI</name>
<keyword evidence="4" id="KW-0406">Ion transport</keyword>
<evidence type="ECO:0000313" key="15">
    <source>
        <dbReference type="Proteomes" id="UP000294752"/>
    </source>
</evidence>
<organism evidence="14 15">
    <name type="scientific">Sphingobacterium paludis</name>
    <dbReference type="NCBI Taxonomy" id="1476465"/>
    <lineage>
        <taxon>Bacteria</taxon>
        <taxon>Pseudomonadati</taxon>
        <taxon>Bacteroidota</taxon>
        <taxon>Sphingobacteriia</taxon>
        <taxon>Sphingobacteriales</taxon>
        <taxon>Sphingobacteriaceae</taxon>
        <taxon>Sphingobacterium</taxon>
    </lineage>
</organism>
<comment type="similarity">
    <text evidence="10 11">Belongs to the TonB-dependent receptor family.</text>
</comment>
<evidence type="ECO:0000256" key="6">
    <source>
        <dbReference type="ARBA" id="ARBA00023004"/>
    </source>
</evidence>
<dbReference type="EMBL" id="SNZV01000003">
    <property type="protein sequence ID" value="TDS14680.1"/>
    <property type="molecule type" value="Genomic_DNA"/>
</dbReference>
<dbReference type="SUPFAM" id="SSF56935">
    <property type="entry name" value="Porins"/>
    <property type="match status" value="1"/>
</dbReference>
<feature type="domain" description="Secretin/TonB short N-terminal" evidence="13">
    <location>
        <begin position="78"/>
        <end position="129"/>
    </location>
</feature>
<dbReference type="GO" id="GO:0006826">
    <property type="term" value="P:iron ion transport"/>
    <property type="evidence" value="ECO:0007669"/>
    <property type="project" value="UniProtKB-KW"/>
</dbReference>
<evidence type="ECO:0000256" key="7">
    <source>
        <dbReference type="ARBA" id="ARBA00023077"/>
    </source>
</evidence>
<evidence type="ECO:0000256" key="8">
    <source>
        <dbReference type="ARBA" id="ARBA00023136"/>
    </source>
</evidence>
<protein>
    <submittedName>
        <fullName evidence="14">TonB-linked SusC/RagA family outer membrane protein</fullName>
    </submittedName>
</protein>
<sequence length="1138" mass="125053">MLTFLTPTRQEETNKPQEKNRLGMSRKKLSVRFNLLFLLLSVALCDVYGEAYAQDITLSYKNEKLDVVLKSISKQSGYRLFYNSSLLKESRPVTIQVNKSPLKQVMDQVFANQPLTYTLEGKSMVIRAGADKKNAPSKLASAPIQETITGTVSDSLGSPLAGVSVKLKGTNVATSTDAQGRFELTGASAGTATLVFSLIGYRSRELVYNGTPVQIKLVEEPAGLDEVVVVGYGSVRKADLTGAVATVNAEQIRQVNGISNVAQALQGQAPGVQVNQASGQPGEGMKIQIRGLNSIGASNAPLYVVDGLPLDNLSAQLNPEDIENISVLKDASSTAIYGSRGANGVIMITTKKGISGKTRVGYNGYIGTQWLRKRIDLIDATQFANLQNEVAANDGNPLPWSAEQIQALGRGTDWQDLVYRTAMMQNHDVNISGGNERTKYFTSFGYFNQDGIIRNSGFERLSFRTNIEHQLLDKLTLATNVSLQNAKYNRAQYESADGGGGIPWATIVMPPTLGVYDEQGNYTRFTGVSWGETNPVGISDNWNSVSNNLRVIGNTNLAYEIVSGLKIRLSAGVDHGYTKSDQYFPGNISLGQRTDPDGNSIFGVASKNYGSSTTFVNENTIEYQKAFDAHKLDLVAGFTYQTSKGDGLNSGNGVGFLSDIYETNNIGSAIVRALPSSTFSDNKLISYLARANYNYDDRYLLTLTGRYDGSSRFGANNKFAFFPSAAIAWNINQEEFLSDNETISLLKVRGSFGRSGNQAITNYRTLANVANTDVIFDNQINTGFFLSALENPNLKWETTQQLDLGLALGLFENRIQFEADYYYKRTTDLLLNVTLPGSGGFPSVLQNVGAVQNRGFEFQLAVQPNLGEKLQWTSTLNVSANRTKVLDLGNDAYGNPITFQEINTGGNWFPTIVGQSMMQLYGFTVEGIYQTDQEAIDNGEPSKRAGDYRFKNWDGEGIVNDTEDRTVLTRLEPKFTFGFNNKFQYKNFDLSMLIVGSYGNDIVNEFRKYNVSLNGRWTPTREAYENRWTGPGSQGNFDRPSENSGSPIRDYANSLWVENGSYLRLRDITVGYTLPEAWSSQLKISRLRVYCSAQNLLTLTSYSGYDPEVSWGAASVNGWDRGNYPAAKSVTAGLRVDF</sequence>
<dbReference type="AlphaFoldDB" id="A0A4R7D1R9"/>
<dbReference type="Pfam" id="PF07715">
    <property type="entry name" value="Plug"/>
    <property type="match status" value="1"/>
</dbReference>
<dbReference type="InterPro" id="IPR011662">
    <property type="entry name" value="Secretin/TonB_short_N"/>
</dbReference>
<keyword evidence="6" id="KW-0408">Iron</keyword>
<evidence type="ECO:0000256" key="3">
    <source>
        <dbReference type="ARBA" id="ARBA00022452"/>
    </source>
</evidence>
<keyword evidence="4" id="KW-0410">Iron transport</keyword>
<dbReference type="FunFam" id="2.170.130.10:FF:000008">
    <property type="entry name" value="SusC/RagA family TonB-linked outer membrane protein"/>
    <property type="match status" value="1"/>
</dbReference>
<evidence type="ECO:0000313" key="14">
    <source>
        <dbReference type="EMBL" id="TDS14680.1"/>
    </source>
</evidence>
<dbReference type="Pfam" id="PF13715">
    <property type="entry name" value="CarbopepD_reg_2"/>
    <property type="match status" value="1"/>
</dbReference>
<dbReference type="InterPro" id="IPR037066">
    <property type="entry name" value="Plug_dom_sf"/>
</dbReference>
<evidence type="ECO:0000256" key="12">
    <source>
        <dbReference type="SAM" id="MobiDB-lite"/>
    </source>
</evidence>
<dbReference type="Proteomes" id="UP000294752">
    <property type="component" value="Unassembled WGS sequence"/>
</dbReference>
<dbReference type="InterPro" id="IPR023996">
    <property type="entry name" value="TonB-dep_OMP_SusC/RagA"/>
</dbReference>
<dbReference type="GO" id="GO:0009279">
    <property type="term" value="C:cell outer membrane"/>
    <property type="evidence" value="ECO:0007669"/>
    <property type="project" value="UniProtKB-SubCell"/>
</dbReference>
<comment type="caution">
    <text evidence="14">The sequence shown here is derived from an EMBL/GenBank/DDBJ whole genome shotgun (WGS) entry which is preliminary data.</text>
</comment>
<feature type="region of interest" description="Disordered" evidence="12">
    <location>
        <begin position="1"/>
        <end position="21"/>
    </location>
</feature>
<dbReference type="SUPFAM" id="SSF49464">
    <property type="entry name" value="Carboxypeptidase regulatory domain-like"/>
    <property type="match status" value="1"/>
</dbReference>
<reference evidence="14 15" key="1">
    <citation type="submission" date="2019-03" db="EMBL/GenBank/DDBJ databases">
        <title>Genomic Encyclopedia of Type Strains, Phase III (KMG-III): the genomes of soil and plant-associated and newly described type strains.</title>
        <authorList>
            <person name="Whitman W."/>
        </authorList>
    </citation>
    <scope>NUCLEOTIDE SEQUENCE [LARGE SCALE GENOMIC DNA]</scope>
    <source>
        <strain evidence="14 15">CGMCC 1.12801</strain>
    </source>
</reference>
<dbReference type="InterPro" id="IPR000531">
    <property type="entry name" value="Beta-barrel_TonB"/>
</dbReference>
<dbReference type="Pfam" id="PF00593">
    <property type="entry name" value="TonB_dep_Rec_b-barrel"/>
    <property type="match status" value="1"/>
</dbReference>
<comment type="subcellular location">
    <subcellularLocation>
        <location evidence="1 10">Cell outer membrane</location>
        <topology evidence="1 10">Multi-pass membrane protein</topology>
    </subcellularLocation>
</comment>
<dbReference type="Gene3D" id="2.170.130.10">
    <property type="entry name" value="TonB-dependent receptor, plug domain"/>
    <property type="match status" value="1"/>
</dbReference>
<dbReference type="SMART" id="SM00965">
    <property type="entry name" value="STN"/>
    <property type="match status" value="1"/>
</dbReference>
<keyword evidence="8 10" id="KW-0472">Membrane</keyword>
<evidence type="ECO:0000256" key="1">
    <source>
        <dbReference type="ARBA" id="ARBA00004571"/>
    </source>
</evidence>
<dbReference type="Gene3D" id="2.40.170.20">
    <property type="entry name" value="TonB-dependent receptor, beta-barrel domain"/>
    <property type="match status" value="1"/>
</dbReference>
<dbReference type="InterPro" id="IPR008969">
    <property type="entry name" value="CarboxyPept-like_regulatory"/>
</dbReference>
<keyword evidence="2 10" id="KW-0813">Transport</keyword>
<dbReference type="InterPro" id="IPR036942">
    <property type="entry name" value="Beta-barrel_TonB_sf"/>
</dbReference>
<keyword evidence="5 10" id="KW-0812">Transmembrane</keyword>
<evidence type="ECO:0000256" key="2">
    <source>
        <dbReference type="ARBA" id="ARBA00022448"/>
    </source>
</evidence>
<evidence type="ECO:0000259" key="13">
    <source>
        <dbReference type="SMART" id="SM00965"/>
    </source>
</evidence>
<dbReference type="NCBIfam" id="TIGR04056">
    <property type="entry name" value="OMP_RagA_SusC"/>
    <property type="match status" value="1"/>
</dbReference>
<dbReference type="Gene3D" id="2.60.40.1120">
    <property type="entry name" value="Carboxypeptidase-like, regulatory domain"/>
    <property type="match status" value="1"/>
</dbReference>
<keyword evidence="9 10" id="KW-0998">Cell outer membrane</keyword>
<dbReference type="NCBIfam" id="TIGR04057">
    <property type="entry name" value="SusC_RagA_signa"/>
    <property type="match status" value="1"/>
</dbReference>
<dbReference type="InterPro" id="IPR012910">
    <property type="entry name" value="Plug_dom"/>
</dbReference>
<accession>A0A4R7D1R9</accession>
<keyword evidence="3 10" id="KW-1134">Transmembrane beta strand</keyword>
<dbReference type="PROSITE" id="PS52016">
    <property type="entry name" value="TONB_DEPENDENT_REC_3"/>
    <property type="match status" value="1"/>
</dbReference>
<evidence type="ECO:0000256" key="5">
    <source>
        <dbReference type="ARBA" id="ARBA00022692"/>
    </source>
</evidence>
<feature type="compositionally biased region" description="Basic and acidic residues" evidence="12">
    <location>
        <begin position="9"/>
        <end position="21"/>
    </location>
</feature>
<evidence type="ECO:0000256" key="10">
    <source>
        <dbReference type="PROSITE-ProRule" id="PRU01360"/>
    </source>
</evidence>
<dbReference type="InterPro" id="IPR039426">
    <property type="entry name" value="TonB-dep_rcpt-like"/>
</dbReference>
<feature type="region of interest" description="Disordered" evidence="12">
    <location>
        <begin position="1024"/>
        <end position="1045"/>
    </location>
</feature>
<dbReference type="InterPro" id="IPR023997">
    <property type="entry name" value="TonB-dep_OMP_SusC/RagA_CS"/>
</dbReference>
<dbReference type="Pfam" id="PF07660">
    <property type="entry name" value="STN"/>
    <property type="match status" value="1"/>
</dbReference>
<evidence type="ECO:0000256" key="11">
    <source>
        <dbReference type="RuleBase" id="RU003357"/>
    </source>
</evidence>
<gene>
    <name evidence="14" type="ORF">B0I21_103175</name>
</gene>
<keyword evidence="7 11" id="KW-0798">TonB box</keyword>